<dbReference type="PANTHER" id="PTHR35802">
    <property type="entry name" value="PROTEASE SYNTHASE AND SPORULATION PROTEIN PAI 2"/>
    <property type="match status" value="1"/>
</dbReference>
<dbReference type="PIRSF" id="PIRSF010372">
    <property type="entry name" value="PaiB"/>
    <property type="match status" value="1"/>
</dbReference>
<proteinExistence type="predicted"/>
<accession>A0A9E6N0H3</accession>
<dbReference type="Proteomes" id="UP000683551">
    <property type="component" value="Chromosome"/>
</dbReference>
<gene>
    <name evidence="1" type="ORF">JZL65_05095</name>
</gene>
<dbReference type="InterPro" id="IPR007396">
    <property type="entry name" value="TR_PAI2-type"/>
</dbReference>
<dbReference type="Gene3D" id="2.30.110.10">
    <property type="entry name" value="Electron Transport, Fmn-binding Protein, Chain A"/>
    <property type="match status" value="1"/>
</dbReference>
<dbReference type="InterPro" id="IPR012349">
    <property type="entry name" value="Split_barrel_FMN-bd"/>
</dbReference>
<dbReference type="EMBL" id="CP071137">
    <property type="protein sequence ID" value="QWY78450.1"/>
    <property type="molecule type" value="Genomic_DNA"/>
</dbReference>
<evidence type="ECO:0000313" key="2">
    <source>
        <dbReference type="Proteomes" id="UP000683551"/>
    </source>
</evidence>
<protein>
    <submittedName>
        <fullName evidence="1">FMN-binding negative transcriptional regulator</fullName>
    </submittedName>
</protein>
<sequence length="210" mass="23677">MYIPSQFEESRVEVLHQLIRSHSLGILVTFSTSGMEANHIPFHLTPEPTPFGTLQGHMARANPAWQNINQKIESLVIFHGPDGYISPCWYPTVRDHGKGVPTWNYAVVHAYGQLRVIDDAAWVREQSGSLTKQQESVFGSPWSIADTPPDFIERLTSSIVGVELTIIRLLGKWKISQNQPEQNRDGVIQGLRTQGTHQALELAESMEKYF</sequence>
<organism evidence="1 2">
    <name type="scientific">Ferrovum myxofaciens</name>
    <dbReference type="NCBI Taxonomy" id="416213"/>
    <lineage>
        <taxon>Bacteria</taxon>
        <taxon>Pseudomonadati</taxon>
        <taxon>Pseudomonadota</taxon>
        <taxon>Betaproteobacteria</taxon>
        <taxon>Ferrovales</taxon>
        <taxon>Ferrovaceae</taxon>
        <taxon>Ferrovum</taxon>
    </lineage>
</organism>
<dbReference type="SUPFAM" id="SSF50475">
    <property type="entry name" value="FMN-binding split barrel"/>
    <property type="match status" value="1"/>
</dbReference>
<dbReference type="PANTHER" id="PTHR35802:SF1">
    <property type="entry name" value="PROTEASE SYNTHASE AND SPORULATION PROTEIN PAI 2"/>
    <property type="match status" value="1"/>
</dbReference>
<reference evidence="1" key="1">
    <citation type="submission" date="2021-02" db="EMBL/GenBank/DDBJ databases">
        <title>Comparative genomics of Ferrovum myxofaciens strains, predominant extremophile bacteria forming large biofilm stalactites in acid mine ecosystems.</title>
        <authorList>
            <person name="Burkartova K."/>
            <person name="Ridl J."/>
            <person name="Pajer P."/>
            <person name="Falteisek L."/>
        </authorList>
    </citation>
    <scope>NUCLEOTIDE SEQUENCE</scope>
    <source>
        <strain evidence="1">MI1III</strain>
    </source>
</reference>
<name>A0A9E6N0H3_9PROT</name>
<dbReference type="RefSeq" id="WP_273145819.1">
    <property type="nucleotide sequence ID" value="NZ_CP053675.1"/>
</dbReference>
<dbReference type="AlphaFoldDB" id="A0A9E6N0H3"/>
<evidence type="ECO:0000313" key="1">
    <source>
        <dbReference type="EMBL" id="QWY78450.1"/>
    </source>
</evidence>
<dbReference type="Pfam" id="PF04299">
    <property type="entry name" value="FMN_bind_2"/>
    <property type="match status" value="1"/>
</dbReference>